<name>A0A9W9CDY2_9PLEO</name>
<dbReference type="EMBL" id="JAPEUX010000002">
    <property type="protein sequence ID" value="KAJ4357412.1"/>
    <property type="molecule type" value="Genomic_DNA"/>
</dbReference>
<dbReference type="RefSeq" id="XP_056074271.1">
    <property type="nucleotide sequence ID" value="XM_056210798.1"/>
</dbReference>
<gene>
    <name evidence="2" type="ORF">N0V89_001987</name>
</gene>
<feature type="region of interest" description="Disordered" evidence="1">
    <location>
        <begin position="1"/>
        <end position="26"/>
    </location>
</feature>
<dbReference type="AlphaFoldDB" id="A0A9W9CDY2"/>
<sequence>MDRSRATPVANKRSDQAATQTSRTFTTQTATRPLLDITLLPSLLQYVDNDLLRRRSEHNYPPSENNFCSACGKLHDAAKVRSTYLPLTCGCWMHYRCFIDHVVGQDANRRGHKNDCCPACGTRLFIWEGIVALTLAQRTVVWMPGTKFAWRDSYVDEHTGYLVTSDKSAYESDCALISGLIQKRFLDMFAPNAPAPRYTDGSPDLTACYYKVLQDLGSYGRPRAKWLSFSRTGAQDGSVGLSMFGMLVTLKMRGFMIEQHSAIVETEGWADFENAREELRGKILRDVRGSGWSWAAVESA</sequence>
<dbReference type="OrthoDB" id="3793888at2759"/>
<protein>
    <submittedName>
        <fullName evidence="2">Uncharacterized protein</fullName>
    </submittedName>
</protein>
<comment type="caution">
    <text evidence="2">The sequence shown here is derived from an EMBL/GenBank/DDBJ whole genome shotgun (WGS) entry which is preliminary data.</text>
</comment>
<organism evidence="2 3">
    <name type="scientific">Didymosphaeria variabile</name>
    <dbReference type="NCBI Taxonomy" id="1932322"/>
    <lineage>
        <taxon>Eukaryota</taxon>
        <taxon>Fungi</taxon>
        <taxon>Dikarya</taxon>
        <taxon>Ascomycota</taxon>
        <taxon>Pezizomycotina</taxon>
        <taxon>Dothideomycetes</taxon>
        <taxon>Pleosporomycetidae</taxon>
        <taxon>Pleosporales</taxon>
        <taxon>Massarineae</taxon>
        <taxon>Didymosphaeriaceae</taxon>
        <taxon>Didymosphaeria</taxon>
    </lineage>
</organism>
<evidence type="ECO:0000256" key="1">
    <source>
        <dbReference type="SAM" id="MobiDB-lite"/>
    </source>
</evidence>
<accession>A0A9W9CDY2</accession>
<keyword evidence="3" id="KW-1185">Reference proteome</keyword>
<evidence type="ECO:0000313" key="2">
    <source>
        <dbReference type="EMBL" id="KAJ4357412.1"/>
    </source>
</evidence>
<dbReference type="Proteomes" id="UP001140513">
    <property type="component" value="Unassembled WGS sequence"/>
</dbReference>
<dbReference type="GeneID" id="80905517"/>
<feature type="compositionally biased region" description="Low complexity" evidence="1">
    <location>
        <begin position="16"/>
        <end position="26"/>
    </location>
</feature>
<reference evidence="2" key="1">
    <citation type="submission" date="2022-10" db="EMBL/GenBank/DDBJ databases">
        <title>Tapping the CABI collections for fungal endophytes: first genome assemblies for Collariella, Neodidymelliopsis, Ascochyta clinopodiicola, Didymella pomorum, Didymosphaeria variabile, Neocosmospora piperis and Neocucurbitaria cava.</title>
        <authorList>
            <person name="Hill R."/>
        </authorList>
    </citation>
    <scope>NUCLEOTIDE SEQUENCE</scope>
    <source>
        <strain evidence="2">IMI 356815</strain>
    </source>
</reference>
<evidence type="ECO:0000313" key="3">
    <source>
        <dbReference type="Proteomes" id="UP001140513"/>
    </source>
</evidence>
<proteinExistence type="predicted"/>